<name>A0A804NXU0_MAIZE</name>
<dbReference type="SUPFAM" id="SSF57756">
    <property type="entry name" value="Retrovirus zinc finger-like domains"/>
    <property type="match status" value="1"/>
</dbReference>
<evidence type="ECO:0000313" key="3">
    <source>
        <dbReference type="Proteomes" id="UP000007305"/>
    </source>
</evidence>
<reference evidence="2" key="2">
    <citation type="submission" date="2019-07" db="EMBL/GenBank/DDBJ databases">
        <authorList>
            <person name="Seetharam A."/>
            <person name="Woodhouse M."/>
            <person name="Cannon E."/>
        </authorList>
    </citation>
    <scope>NUCLEOTIDE SEQUENCE [LARGE SCALE GENOMIC DNA]</scope>
    <source>
        <strain evidence="2">cv. B73</strain>
    </source>
</reference>
<evidence type="ECO:0008006" key="4">
    <source>
        <dbReference type="Google" id="ProtNLM"/>
    </source>
</evidence>
<feature type="region of interest" description="Disordered" evidence="1">
    <location>
        <begin position="61"/>
        <end position="150"/>
    </location>
</feature>
<dbReference type="InterPro" id="IPR036875">
    <property type="entry name" value="Znf_CCHC_sf"/>
</dbReference>
<dbReference type="GO" id="GO:0008270">
    <property type="term" value="F:zinc ion binding"/>
    <property type="evidence" value="ECO:0007669"/>
    <property type="project" value="InterPro"/>
</dbReference>
<dbReference type="Gene3D" id="4.10.60.10">
    <property type="entry name" value="Zinc finger, CCHC-type"/>
    <property type="match status" value="1"/>
</dbReference>
<dbReference type="AlphaFoldDB" id="A0A804NXU0"/>
<keyword evidence="3" id="KW-1185">Reference proteome</keyword>
<feature type="compositionally biased region" description="Polar residues" evidence="1">
    <location>
        <begin position="116"/>
        <end position="127"/>
    </location>
</feature>
<accession>A0A804NXU0</accession>
<dbReference type="InParanoid" id="A0A804NXU0"/>
<feature type="compositionally biased region" description="Low complexity" evidence="1">
    <location>
        <begin position="75"/>
        <end position="85"/>
    </location>
</feature>
<evidence type="ECO:0000256" key="1">
    <source>
        <dbReference type="SAM" id="MobiDB-lite"/>
    </source>
</evidence>
<dbReference type="Proteomes" id="UP000007305">
    <property type="component" value="Chromosome 4"/>
</dbReference>
<sequence>MKFPLILNLPSSYDEDLHEGLSEMLFSLNYHLEEVHGKIPMDAKELCLFIKKKIRIDLGPRDASRPGDCPPPGVSPSLPGASSPSPSIPTPASAPGPTATISTPTDLLFSSPAPVFSQSSPTQSTRASCGRSRLERWQDSSPAGGSDSLSRRKSLHKLYRDVVAVQPVVLASEAGSDPLLCVPAQRSPEKKKCGPVQSSRPGLAVSQEACGDDWTVVESRRSKRQRLKLERQRAVPLDLVGRCFNCLAQGHFTFQCLKRTRCFRCRELVHRSYKCVRAKAPVWRRISAAGSSSGYGDPSRPESQGSAWRRISPSSDVSASACCGGGIPRPEA</sequence>
<proteinExistence type="predicted"/>
<dbReference type="EnsemblPlants" id="Zm00001eb194400_T001">
    <property type="protein sequence ID" value="Zm00001eb194400_P001"/>
    <property type="gene ID" value="Zm00001eb194400"/>
</dbReference>
<dbReference type="Gramene" id="Zm00001eb194400_T001">
    <property type="protein sequence ID" value="Zm00001eb194400_P001"/>
    <property type="gene ID" value="Zm00001eb194400"/>
</dbReference>
<evidence type="ECO:0000313" key="2">
    <source>
        <dbReference type="EnsemblPlants" id="Zm00001eb194400_P001"/>
    </source>
</evidence>
<organism evidence="2 3">
    <name type="scientific">Zea mays</name>
    <name type="common">Maize</name>
    <dbReference type="NCBI Taxonomy" id="4577"/>
    <lineage>
        <taxon>Eukaryota</taxon>
        <taxon>Viridiplantae</taxon>
        <taxon>Streptophyta</taxon>
        <taxon>Embryophyta</taxon>
        <taxon>Tracheophyta</taxon>
        <taxon>Spermatophyta</taxon>
        <taxon>Magnoliopsida</taxon>
        <taxon>Liliopsida</taxon>
        <taxon>Poales</taxon>
        <taxon>Poaceae</taxon>
        <taxon>PACMAD clade</taxon>
        <taxon>Panicoideae</taxon>
        <taxon>Andropogonodae</taxon>
        <taxon>Andropogoneae</taxon>
        <taxon>Tripsacinae</taxon>
        <taxon>Zea</taxon>
    </lineage>
</organism>
<feature type="compositionally biased region" description="Polar residues" evidence="1">
    <location>
        <begin position="301"/>
        <end position="318"/>
    </location>
</feature>
<reference evidence="2" key="3">
    <citation type="submission" date="2021-05" db="UniProtKB">
        <authorList>
            <consortium name="EnsemblPlants"/>
        </authorList>
    </citation>
    <scope>IDENTIFICATION</scope>
    <source>
        <strain evidence="2">cv. B73</strain>
    </source>
</reference>
<dbReference type="GO" id="GO:0003676">
    <property type="term" value="F:nucleic acid binding"/>
    <property type="evidence" value="ECO:0007669"/>
    <property type="project" value="InterPro"/>
</dbReference>
<reference evidence="3" key="1">
    <citation type="journal article" date="2009" name="Science">
        <title>The B73 maize genome: complexity, diversity, and dynamics.</title>
        <authorList>
            <person name="Schnable P.S."/>
            <person name="Ware D."/>
            <person name="Fulton R.S."/>
            <person name="Stein J.C."/>
            <person name="Wei F."/>
            <person name="Pasternak S."/>
            <person name="Liang C."/>
            <person name="Zhang J."/>
            <person name="Fulton L."/>
            <person name="Graves T.A."/>
            <person name="Minx P."/>
            <person name="Reily A.D."/>
            <person name="Courtney L."/>
            <person name="Kruchowski S.S."/>
            <person name="Tomlinson C."/>
            <person name="Strong C."/>
            <person name="Delehaunty K."/>
            <person name="Fronick C."/>
            <person name="Courtney B."/>
            <person name="Rock S.M."/>
            <person name="Belter E."/>
            <person name="Du F."/>
            <person name="Kim K."/>
            <person name="Abbott R.M."/>
            <person name="Cotton M."/>
            <person name="Levy A."/>
            <person name="Marchetto P."/>
            <person name="Ochoa K."/>
            <person name="Jackson S.M."/>
            <person name="Gillam B."/>
            <person name="Chen W."/>
            <person name="Yan L."/>
            <person name="Higginbotham J."/>
            <person name="Cardenas M."/>
            <person name="Waligorski J."/>
            <person name="Applebaum E."/>
            <person name="Phelps L."/>
            <person name="Falcone J."/>
            <person name="Kanchi K."/>
            <person name="Thane T."/>
            <person name="Scimone A."/>
            <person name="Thane N."/>
            <person name="Henke J."/>
            <person name="Wang T."/>
            <person name="Ruppert J."/>
            <person name="Shah N."/>
            <person name="Rotter K."/>
            <person name="Hodges J."/>
            <person name="Ingenthron E."/>
            <person name="Cordes M."/>
            <person name="Kohlberg S."/>
            <person name="Sgro J."/>
            <person name="Delgado B."/>
            <person name="Mead K."/>
            <person name="Chinwalla A."/>
            <person name="Leonard S."/>
            <person name="Crouse K."/>
            <person name="Collura K."/>
            <person name="Kudrna D."/>
            <person name="Currie J."/>
            <person name="He R."/>
            <person name="Angelova A."/>
            <person name="Rajasekar S."/>
            <person name="Mueller T."/>
            <person name="Lomeli R."/>
            <person name="Scara G."/>
            <person name="Ko A."/>
            <person name="Delaney K."/>
            <person name="Wissotski M."/>
            <person name="Lopez G."/>
            <person name="Campos D."/>
            <person name="Braidotti M."/>
            <person name="Ashley E."/>
            <person name="Golser W."/>
            <person name="Kim H."/>
            <person name="Lee S."/>
            <person name="Lin J."/>
            <person name="Dujmic Z."/>
            <person name="Kim W."/>
            <person name="Talag J."/>
            <person name="Zuccolo A."/>
            <person name="Fan C."/>
            <person name="Sebastian A."/>
            <person name="Kramer M."/>
            <person name="Spiegel L."/>
            <person name="Nascimento L."/>
            <person name="Zutavern T."/>
            <person name="Miller B."/>
            <person name="Ambroise C."/>
            <person name="Muller S."/>
            <person name="Spooner W."/>
            <person name="Narechania A."/>
            <person name="Ren L."/>
            <person name="Wei S."/>
            <person name="Kumari S."/>
            <person name="Faga B."/>
            <person name="Levy M.J."/>
            <person name="McMahan L."/>
            <person name="Van Buren P."/>
            <person name="Vaughn M.W."/>
            <person name="Ying K."/>
            <person name="Yeh C.-T."/>
            <person name="Emrich S.J."/>
            <person name="Jia Y."/>
            <person name="Kalyanaraman A."/>
            <person name="Hsia A.-P."/>
            <person name="Barbazuk W.B."/>
            <person name="Baucom R.S."/>
            <person name="Brutnell T.P."/>
            <person name="Carpita N.C."/>
            <person name="Chaparro C."/>
            <person name="Chia J.-M."/>
            <person name="Deragon J.-M."/>
            <person name="Estill J.C."/>
            <person name="Fu Y."/>
            <person name="Jeddeloh J.A."/>
            <person name="Han Y."/>
            <person name="Lee H."/>
            <person name="Li P."/>
            <person name="Lisch D.R."/>
            <person name="Liu S."/>
            <person name="Liu Z."/>
            <person name="Nagel D.H."/>
            <person name="McCann M.C."/>
            <person name="SanMiguel P."/>
            <person name="Myers A.M."/>
            <person name="Nettleton D."/>
            <person name="Nguyen J."/>
            <person name="Penning B.W."/>
            <person name="Ponnala L."/>
            <person name="Schneider K.L."/>
            <person name="Schwartz D.C."/>
            <person name="Sharma A."/>
            <person name="Soderlund C."/>
            <person name="Springer N.M."/>
            <person name="Sun Q."/>
            <person name="Wang H."/>
            <person name="Waterman M."/>
            <person name="Westerman R."/>
            <person name="Wolfgruber T.K."/>
            <person name="Yang L."/>
            <person name="Yu Y."/>
            <person name="Zhang L."/>
            <person name="Zhou S."/>
            <person name="Zhu Q."/>
            <person name="Bennetzen J.L."/>
            <person name="Dawe R.K."/>
            <person name="Jiang J."/>
            <person name="Jiang N."/>
            <person name="Presting G.G."/>
            <person name="Wessler S.R."/>
            <person name="Aluru S."/>
            <person name="Martienssen R.A."/>
            <person name="Clifton S.W."/>
            <person name="McCombie W.R."/>
            <person name="Wing R.A."/>
            <person name="Wilson R.K."/>
        </authorList>
    </citation>
    <scope>NUCLEOTIDE SEQUENCE [LARGE SCALE GENOMIC DNA]</scope>
    <source>
        <strain evidence="3">cv. B73</strain>
    </source>
</reference>
<feature type="compositionally biased region" description="Low complexity" evidence="1">
    <location>
        <begin position="95"/>
        <end position="105"/>
    </location>
</feature>
<feature type="compositionally biased region" description="Gly residues" evidence="1">
    <location>
        <begin position="323"/>
        <end position="332"/>
    </location>
</feature>
<protein>
    <recommendedName>
        <fullName evidence="4">CCHC-type domain-containing protein</fullName>
    </recommendedName>
</protein>
<feature type="region of interest" description="Disordered" evidence="1">
    <location>
        <begin position="288"/>
        <end position="332"/>
    </location>
</feature>